<evidence type="ECO:0000256" key="5">
    <source>
        <dbReference type="ARBA" id="ARBA00022884"/>
    </source>
</evidence>
<organism evidence="8">
    <name type="scientific">uncultured Sphingomonas sp</name>
    <dbReference type="NCBI Taxonomy" id="158754"/>
    <lineage>
        <taxon>Bacteria</taxon>
        <taxon>Pseudomonadati</taxon>
        <taxon>Pseudomonadota</taxon>
        <taxon>Alphaproteobacteria</taxon>
        <taxon>Sphingomonadales</taxon>
        <taxon>Sphingomonadaceae</taxon>
        <taxon>Sphingomonas</taxon>
        <taxon>environmental samples</taxon>
    </lineage>
</organism>
<dbReference type="InterPro" id="IPR035926">
    <property type="entry name" value="NusB-like_sf"/>
</dbReference>
<dbReference type="GO" id="GO:0008173">
    <property type="term" value="F:RNA methyltransferase activity"/>
    <property type="evidence" value="ECO:0007669"/>
    <property type="project" value="InterPro"/>
</dbReference>
<dbReference type="Pfam" id="PF01189">
    <property type="entry name" value="Methyltr_RsmB-F"/>
    <property type="match status" value="1"/>
</dbReference>
<comment type="similarity">
    <text evidence="1 6">Belongs to the class I-like SAM-binding methyltransferase superfamily. RsmB/NOP family.</text>
</comment>
<dbReference type="EMBL" id="CADCVZ010000016">
    <property type="protein sequence ID" value="CAA9501431.1"/>
    <property type="molecule type" value="Genomic_DNA"/>
</dbReference>
<dbReference type="AlphaFoldDB" id="A0A6J4SK94"/>
<reference evidence="8" key="1">
    <citation type="submission" date="2020-02" db="EMBL/GenBank/DDBJ databases">
        <authorList>
            <person name="Meier V. D."/>
        </authorList>
    </citation>
    <scope>NUCLEOTIDE SEQUENCE</scope>
    <source>
        <strain evidence="8">AVDCRST_MAG09</strain>
    </source>
</reference>
<name>A0A6J4SK94_9SPHN</name>
<dbReference type="PROSITE" id="PS51686">
    <property type="entry name" value="SAM_MT_RSMB_NOP"/>
    <property type="match status" value="1"/>
</dbReference>
<dbReference type="InterPro" id="IPR029063">
    <property type="entry name" value="SAM-dependent_MTases_sf"/>
</dbReference>
<evidence type="ECO:0000256" key="4">
    <source>
        <dbReference type="ARBA" id="ARBA00022691"/>
    </source>
</evidence>
<keyword evidence="4 6" id="KW-0949">S-adenosyl-L-methionine</keyword>
<dbReference type="EC" id="2.1.1.176" evidence="8"/>
<feature type="active site" description="Nucleophile" evidence="6">
    <location>
        <position position="350"/>
    </location>
</feature>
<evidence type="ECO:0000313" key="8">
    <source>
        <dbReference type="EMBL" id="CAA9501431.1"/>
    </source>
</evidence>
<dbReference type="RefSeq" id="WP_294172450.1">
    <property type="nucleotide sequence ID" value="NZ_CADCVZ010000016.1"/>
</dbReference>
<feature type="binding site" evidence="6">
    <location>
        <position position="256"/>
    </location>
    <ligand>
        <name>S-adenosyl-L-methionine</name>
        <dbReference type="ChEBI" id="CHEBI:59789"/>
    </ligand>
</feature>
<dbReference type="GO" id="GO:0001510">
    <property type="term" value="P:RNA methylation"/>
    <property type="evidence" value="ECO:0007669"/>
    <property type="project" value="InterPro"/>
</dbReference>
<dbReference type="GO" id="GO:0006355">
    <property type="term" value="P:regulation of DNA-templated transcription"/>
    <property type="evidence" value="ECO:0007669"/>
    <property type="project" value="InterPro"/>
</dbReference>
<dbReference type="InterPro" id="IPR001678">
    <property type="entry name" value="MeTrfase_RsmB-F_NOP2_dom"/>
</dbReference>
<dbReference type="SUPFAM" id="SSF53335">
    <property type="entry name" value="S-adenosyl-L-methionine-dependent methyltransferases"/>
    <property type="match status" value="1"/>
</dbReference>
<dbReference type="Gene3D" id="3.40.50.150">
    <property type="entry name" value="Vaccinia Virus protein VP39"/>
    <property type="match status" value="1"/>
</dbReference>
<dbReference type="PRINTS" id="PR02008">
    <property type="entry name" value="RCMTFAMILY"/>
</dbReference>
<gene>
    <name evidence="8" type="ORF">AVDCRST_MAG09-751</name>
</gene>
<dbReference type="Gene3D" id="1.10.940.10">
    <property type="entry name" value="NusB-like"/>
    <property type="match status" value="1"/>
</dbReference>
<feature type="binding site" evidence="6">
    <location>
        <begin position="235"/>
        <end position="241"/>
    </location>
    <ligand>
        <name>S-adenosyl-L-methionine</name>
        <dbReference type="ChEBI" id="CHEBI:59789"/>
    </ligand>
</feature>
<keyword evidence="5 6" id="KW-0694">RNA-binding</keyword>
<evidence type="ECO:0000256" key="3">
    <source>
        <dbReference type="ARBA" id="ARBA00022679"/>
    </source>
</evidence>
<dbReference type="Pfam" id="PF01029">
    <property type="entry name" value="NusB"/>
    <property type="match status" value="1"/>
</dbReference>
<keyword evidence="2 6" id="KW-0489">Methyltransferase</keyword>
<dbReference type="PROSITE" id="PS01153">
    <property type="entry name" value="NOL1_NOP2_SUN"/>
    <property type="match status" value="1"/>
</dbReference>
<evidence type="ECO:0000256" key="6">
    <source>
        <dbReference type="PROSITE-ProRule" id="PRU01023"/>
    </source>
</evidence>
<comment type="caution">
    <text evidence="6">Lacks conserved residue(s) required for the propagation of feature annotation.</text>
</comment>
<dbReference type="GO" id="GO:0003723">
    <property type="term" value="F:RNA binding"/>
    <property type="evidence" value="ECO:0007669"/>
    <property type="project" value="UniProtKB-UniRule"/>
</dbReference>
<feature type="domain" description="SAM-dependent MTase RsmB/NOP-type" evidence="7">
    <location>
        <begin position="126"/>
        <end position="413"/>
    </location>
</feature>
<evidence type="ECO:0000256" key="1">
    <source>
        <dbReference type="ARBA" id="ARBA00007494"/>
    </source>
</evidence>
<proteinExistence type="inferred from homology"/>
<dbReference type="SUPFAM" id="SSF48013">
    <property type="entry name" value="NusB-like"/>
    <property type="match status" value="1"/>
</dbReference>
<feature type="binding site" evidence="6">
    <location>
        <position position="297"/>
    </location>
    <ligand>
        <name>S-adenosyl-L-methionine</name>
        <dbReference type="ChEBI" id="CHEBI:59789"/>
    </ligand>
</feature>
<dbReference type="InterPro" id="IPR023267">
    <property type="entry name" value="RCMT"/>
</dbReference>
<accession>A0A6J4SK94</accession>
<dbReference type="InterPro" id="IPR018314">
    <property type="entry name" value="RsmB/NOL1/NOP2-like_CS"/>
</dbReference>
<dbReference type="CDD" id="cd02440">
    <property type="entry name" value="AdoMet_MTases"/>
    <property type="match status" value="1"/>
</dbReference>
<dbReference type="InterPro" id="IPR006027">
    <property type="entry name" value="NusB_RsmB_TIM44"/>
</dbReference>
<dbReference type="PANTHER" id="PTHR22807">
    <property type="entry name" value="NOP2 YEAST -RELATED NOL1/NOP2/FMU SUN DOMAIN-CONTAINING"/>
    <property type="match status" value="1"/>
</dbReference>
<sequence>MGVTPRPEGLGSRRAALQLLDAVLRRGQTLDAAAQKVATPDRPLALAIAGETLRRLPDLDAAIDGATRQRLPDDAKARNVLRLALGQKVALNVPDHALVATALPLVEGGPRRLVHGVLGTLLRGNFDLGQEARLPPDVEARWTEQWGEGVVAAGRRAIVRRPPLDLSFADPQEAAQFAAEQGSEQLAPAHLRLRGGKSVTELPGFGAGNWWVQDLAASLPARLIPTGAREVLDLCAAPGGKTMQLAAAGHHVTALDRSESRLGRLADNLARTGVAATTIIADALEWTGGPFDAVLLDAPCSATGTFRRHPEVLHRARPQIIAEAAALQHRLLAHAATLLRPGGTLIYAVCSLEREEGEAVIEARSELRLDPIEDAELPAGIKPAPQGWVRILPGMLEEHGSLDGFFIARLVRPDA</sequence>
<protein>
    <submittedName>
        <fullName evidence="8">16S rRNA (Cytosine(967)-C(5))-methyltransferase</fullName>
        <ecNumber evidence="8">2.1.1.176</ecNumber>
    </submittedName>
</protein>
<keyword evidence="3 6" id="KW-0808">Transferase</keyword>
<evidence type="ECO:0000256" key="2">
    <source>
        <dbReference type="ARBA" id="ARBA00022603"/>
    </source>
</evidence>
<dbReference type="PANTHER" id="PTHR22807:SF61">
    <property type="entry name" value="NOL1_NOP2_SUN FAMILY PROTEIN _ ANTITERMINATION NUSB DOMAIN-CONTAINING PROTEIN"/>
    <property type="match status" value="1"/>
</dbReference>
<evidence type="ECO:0000259" key="7">
    <source>
        <dbReference type="PROSITE" id="PS51686"/>
    </source>
</evidence>
<dbReference type="InterPro" id="IPR049560">
    <property type="entry name" value="MeTrfase_RsmB-F_NOP2_cat"/>
</dbReference>